<keyword evidence="6" id="KW-1185">Reference proteome</keyword>
<sequence>MRHVRFTATLPPDVRPPLFDLIAGVEAAWIAETRLVNWNIASEYPAVLFVVTADRERFEAALEAVPEVKTADTTALTADQFALHLRLEPPSVLAQMFDAVVRNGLILVRPIVYRDGTVHGNVVGQPAEVQALFDALPSEIAPTIEGVSEFDVRREAPAAALSDRQLEAVRVAVELGYYESPHQATHADIAAEIGCSPSTVTEHLQKAERKLVTGALASYTD</sequence>
<dbReference type="STRING" id="1227455.C449_08784"/>
<keyword evidence="2" id="KW-0804">Transcription</keyword>
<evidence type="ECO:0000256" key="1">
    <source>
        <dbReference type="ARBA" id="ARBA00023015"/>
    </source>
</evidence>
<gene>
    <name evidence="5" type="ORF">C449_08784</name>
</gene>
<accession>M0MJV9</accession>
<evidence type="ECO:0000259" key="4">
    <source>
        <dbReference type="Pfam" id="PF24278"/>
    </source>
</evidence>
<dbReference type="AlphaFoldDB" id="M0MJV9"/>
<name>M0MJV9_9EURY</name>
<reference evidence="5 6" key="1">
    <citation type="journal article" date="2014" name="PLoS Genet.">
        <title>Phylogenetically driven sequencing of extremely halophilic archaea reveals strategies for static and dynamic osmo-response.</title>
        <authorList>
            <person name="Becker E.A."/>
            <person name="Seitzer P.M."/>
            <person name="Tritt A."/>
            <person name="Larsen D."/>
            <person name="Krusor M."/>
            <person name="Yao A.I."/>
            <person name="Wu D."/>
            <person name="Madern D."/>
            <person name="Eisen J.A."/>
            <person name="Darling A.E."/>
            <person name="Facciotti M.T."/>
        </authorList>
    </citation>
    <scope>NUCLEOTIDE SEQUENCE [LARGE SCALE GENOMIC DNA]</scope>
    <source>
        <strain evidence="5 6">DSM 5350</strain>
    </source>
</reference>
<dbReference type="PATRIC" id="fig|1227455.4.peg.1799"/>
<dbReference type="PANTHER" id="PTHR34236:SF1">
    <property type="entry name" value="DIMETHYL SULFOXIDE REDUCTASE TRANSCRIPTIONAL ACTIVATOR"/>
    <property type="match status" value="1"/>
</dbReference>
<protein>
    <submittedName>
        <fullName evidence="5">DNA binding protein</fullName>
    </submittedName>
</protein>
<dbReference type="Pfam" id="PF04967">
    <property type="entry name" value="HTH_10"/>
    <property type="match status" value="1"/>
</dbReference>
<dbReference type="OrthoDB" id="194393at2157"/>
<dbReference type="EMBL" id="AOMD01000021">
    <property type="protein sequence ID" value="EMA44740.1"/>
    <property type="molecule type" value="Genomic_DNA"/>
</dbReference>
<evidence type="ECO:0000256" key="2">
    <source>
        <dbReference type="ARBA" id="ARBA00023163"/>
    </source>
</evidence>
<dbReference type="InterPro" id="IPR036388">
    <property type="entry name" value="WH-like_DNA-bd_sf"/>
</dbReference>
<dbReference type="RefSeq" id="WP_006077610.1">
    <property type="nucleotide sequence ID" value="NZ_AOMD01000021.1"/>
</dbReference>
<proteinExistence type="predicted"/>
<evidence type="ECO:0000259" key="3">
    <source>
        <dbReference type="Pfam" id="PF04967"/>
    </source>
</evidence>
<dbReference type="InterPro" id="IPR056493">
    <property type="entry name" value="HVO_0513_N"/>
</dbReference>
<comment type="caution">
    <text evidence="5">The sequence shown here is derived from an EMBL/GenBank/DDBJ whole genome shotgun (WGS) entry which is preliminary data.</text>
</comment>
<evidence type="ECO:0000313" key="6">
    <source>
        <dbReference type="Proteomes" id="UP000011669"/>
    </source>
</evidence>
<keyword evidence="1" id="KW-0805">Transcription regulation</keyword>
<dbReference type="InParanoid" id="M0MJV9"/>
<organism evidence="5 6">
    <name type="scientific">Halococcus saccharolyticus DSM 5350</name>
    <dbReference type="NCBI Taxonomy" id="1227455"/>
    <lineage>
        <taxon>Archaea</taxon>
        <taxon>Methanobacteriati</taxon>
        <taxon>Methanobacteriota</taxon>
        <taxon>Stenosarchaea group</taxon>
        <taxon>Halobacteria</taxon>
        <taxon>Halobacteriales</taxon>
        <taxon>Halococcaceae</taxon>
        <taxon>Halococcus</taxon>
    </lineage>
</organism>
<dbReference type="Proteomes" id="UP000011669">
    <property type="component" value="Unassembled WGS sequence"/>
</dbReference>
<evidence type="ECO:0000313" key="5">
    <source>
        <dbReference type="EMBL" id="EMA44740.1"/>
    </source>
</evidence>
<feature type="domain" description="HTH bat-type" evidence="3">
    <location>
        <begin position="161"/>
        <end position="213"/>
    </location>
</feature>
<dbReference type="PANTHER" id="PTHR34236">
    <property type="entry name" value="DIMETHYL SULFOXIDE REDUCTASE TRANSCRIPTIONAL ACTIVATOR"/>
    <property type="match status" value="1"/>
</dbReference>
<dbReference type="InterPro" id="IPR007050">
    <property type="entry name" value="HTH_bacterioopsin"/>
</dbReference>
<dbReference type="Pfam" id="PF24278">
    <property type="entry name" value="HVO_0513_N"/>
    <property type="match status" value="1"/>
</dbReference>
<feature type="domain" description="HVO-0513-like N-terminal" evidence="4">
    <location>
        <begin position="47"/>
        <end position="149"/>
    </location>
</feature>
<dbReference type="Gene3D" id="1.10.10.10">
    <property type="entry name" value="Winged helix-like DNA-binding domain superfamily/Winged helix DNA-binding domain"/>
    <property type="match status" value="1"/>
</dbReference>